<name>A0A318JLD5_9NEIS</name>
<comment type="caution">
    <text evidence="3">The sequence shown here is derived from an EMBL/GenBank/DDBJ whole genome shotgun (WGS) entry which is preliminary data.</text>
</comment>
<dbReference type="Pfam" id="PF04909">
    <property type="entry name" value="Amidohydro_2"/>
    <property type="match status" value="1"/>
</dbReference>
<dbReference type="EMBL" id="QJKC01000005">
    <property type="protein sequence ID" value="PXX49095.1"/>
    <property type="molecule type" value="Genomic_DNA"/>
</dbReference>
<dbReference type="PANTHER" id="PTHR43569:SF1">
    <property type="entry name" value="BLL3371 PROTEIN"/>
    <property type="match status" value="1"/>
</dbReference>
<dbReference type="SUPFAM" id="SSF51556">
    <property type="entry name" value="Metallo-dependent hydrolases"/>
    <property type="match status" value="1"/>
</dbReference>
<accession>A0A318JLD5</accession>
<dbReference type="OrthoDB" id="9787654at2"/>
<evidence type="ECO:0000256" key="1">
    <source>
        <dbReference type="ARBA" id="ARBA00038310"/>
    </source>
</evidence>
<comment type="similarity">
    <text evidence="1">Belongs to the metallo-dependent hydrolases superfamily.</text>
</comment>
<dbReference type="Gene3D" id="3.20.20.140">
    <property type="entry name" value="Metal-dependent hydrolases"/>
    <property type="match status" value="1"/>
</dbReference>
<keyword evidence="3" id="KW-0378">Hydrolase</keyword>
<dbReference type="InterPro" id="IPR006680">
    <property type="entry name" value="Amidohydro-rel"/>
</dbReference>
<dbReference type="Proteomes" id="UP000248395">
    <property type="component" value="Unassembled WGS sequence"/>
</dbReference>
<dbReference type="InterPro" id="IPR032466">
    <property type="entry name" value="Metal_Hydrolase"/>
</dbReference>
<evidence type="ECO:0000313" key="3">
    <source>
        <dbReference type="EMBL" id="PXX49095.1"/>
    </source>
</evidence>
<keyword evidence="4" id="KW-1185">Reference proteome</keyword>
<proteinExistence type="inferred from homology"/>
<organism evidence="3 4">
    <name type="scientific">Aquitalea magnusonii</name>
    <dbReference type="NCBI Taxonomy" id="332411"/>
    <lineage>
        <taxon>Bacteria</taxon>
        <taxon>Pseudomonadati</taxon>
        <taxon>Pseudomonadota</taxon>
        <taxon>Betaproteobacteria</taxon>
        <taxon>Neisseriales</taxon>
        <taxon>Chromobacteriaceae</taxon>
        <taxon>Aquitalea</taxon>
    </lineage>
</organism>
<sequence length="299" mass="34560">MRIVDAHCHFWWLQGKQYPWLSRRQPNLLGDYAALARDFRLEDLRQLAEQADIELAGVVHVEANATDALEETRQLEQMLDFSGKQLPVVLLPFLDLASPQAADQLARQLAASTRVRGVRQILNVHADPQFDYVGRHYMRETQWQLGMALLERHKLIFELQIYPSQMREAAALARRYPGVRFALNHAGMYVDRHAPAGWRMWRDGMRALAACPNVQVKLSGFGMLDHHWTEDSLRPLVYEAIDAFGSARCMFASNFPVCSLYTSYRRLWQAYDHLLAQEASHERRAMFADNAWRFYQLGG</sequence>
<dbReference type="GO" id="GO:0016787">
    <property type="term" value="F:hydrolase activity"/>
    <property type="evidence" value="ECO:0007669"/>
    <property type="project" value="UniProtKB-KW"/>
</dbReference>
<evidence type="ECO:0000259" key="2">
    <source>
        <dbReference type="Pfam" id="PF04909"/>
    </source>
</evidence>
<dbReference type="RefSeq" id="WP_110313196.1">
    <property type="nucleotide sequence ID" value="NZ_QJKC01000005.1"/>
</dbReference>
<dbReference type="InterPro" id="IPR052350">
    <property type="entry name" value="Metallo-dep_Lactonases"/>
</dbReference>
<dbReference type="PANTHER" id="PTHR43569">
    <property type="entry name" value="AMIDOHYDROLASE"/>
    <property type="match status" value="1"/>
</dbReference>
<dbReference type="AlphaFoldDB" id="A0A318JLD5"/>
<reference evidence="3 4" key="1">
    <citation type="submission" date="2018-05" db="EMBL/GenBank/DDBJ databases">
        <title>Genomic Encyclopedia of Type Strains, Phase IV (KMG-IV): sequencing the most valuable type-strain genomes for metagenomic binning, comparative biology and taxonomic classification.</title>
        <authorList>
            <person name="Goeker M."/>
        </authorList>
    </citation>
    <scope>NUCLEOTIDE SEQUENCE [LARGE SCALE GENOMIC DNA]</scope>
    <source>
        <strain evidence="3 4">DSM 25134</strain>
    </source>
</reference>
<gene>
    <name evidence="3" type="ORF">DFR38_105138</name>
</gene>
<evidence type="ECO:0000313" key="4">
    <source>
        <dbReference type="Proteomes" id="UP000248395"/>
    </source>
</evidence>
<feature type="domain" description="Amidohydrolase-related" evidence="2">
    <location>
        <begin position="4"/>
        <end position="297"/>
    </location>
</feature>
<protein>
    <submittedName>
        <fullName evidence="3">Putative TIM-barrel fold metal-dependent hydrolase</fullName>
    </submittedName>
</protein>